<comment type="catalytic activity">
    <reaction evidence="12">
        <text>L-ornithine + NADH + O2 = N(5)-hydroxy-L-ornithine + NAD(+) + H2O</text>
        <dbReference type="Rhea" id="RHEA:41512"/>
        <dbReference type="ChEBI" id="CHEBI:15377"/>
        <dbReference type="ChEBI" id="CHEBI:15379"/>
        <dbReference type="ChEBI" id="CHEBI:46911"/>
        <dbReference type="ChEBI" id="CHEBI:57540"/>
        <dbReference type="ChEBI" id="CHEBI:57945"/>
        <dbReference type="ChEBI" id="CHEBI:78275"/>
        <dbReference type="EC" id="1.14.13.196"/>
    </reaction>
</comment>
<comment type="pathway">
    <text evidence="2">Siderophore biosynthesis.</text>
</comment>
<dbReference type="GO" id="GO:0016491">
    <property type="term" value="F:oxidoreductase activity"/>
    <property type="evidence" value="ECO:0007669"/>
    <property type="project" value="UniProtKB-KW"/>
</dbReference>
<evidence type="ECO:0000256" key="3">
    <source>
        <dbReference type="ARBA" id="ARBA00007588"/>
    </source>
</evidence>
<organism evidence="14 15">
    <name type="scientific">Knufia fluminis</name>
    <dbReference type="NCBI Taxonomy" id="191047"/>
    <lineage>
        <taxon>Eukaryota</taxon>
        <taxon>Fungi</taxon>
        <taxon>Dikarya</taxon>
        <taxon>Ascomycota</taxon>
        <taxon>Pezizomycotina</taxon>
        <taxon>Eurotiomycetes</taxon>
        <taxon>Chaetothyriomycetidae</taxon>
        <taxon>Chaetothyriales</taxon>
        <taxon>Trichomeriaceae</taxon>
        <taxon>Knufia</taxon>
    </lineage>
</organism>
<feature type="compositionally biased region" description="Polar residues" evidence="13">
    <location>
        <begin position="279"/>
        <end position="289"/>
    </location>
</feature>
<keyword evidence="6" id="KW-0285">Flavoprotein</keyword>
<sequence length="462" mass="51343">MSHPGPQPQLQQEHHDVVCVGFGLAAMSLGIALRESNSSASVTFLEEEAQSAWRPLGDLPGTVHMSSNFLYDMITLENPRSDFTFIRFLHGKKWLVDFTNLSSMQPPRVQFEEYLKWCAKQFKDEVRHDTKILSIEPVYSGNKKINSWNVFSLNRATGQRHIHTAEKVVICVDRQPYVPGILAKPELKPAVIHSSRCMTRLNELTNPSAPHVRIAIVGQTQQAAELFDELYDVRADRQVIWLVEDGSLQQEAQTSMTASLVPSSTTVTDRVPPELRFPHQSTNKPSSKPINKALLDRVYETQYAQKVKEPDSTKWKFQIKFNQVVTGAEKTSSGQIHLTTRDVAMGGQYAGEFDLVIAATGFVRSSTDTLLSSIISKRLLDGPSMTTDGDYAVNLRRGVLDPGVGLWCIGLIGEMETAVGEGSFKIMAERSARVARSITEAEMAKGKEDANHNKSSTVQAQL</sequence>
<dbReference type="Proteomes" id="UP001316803">
    <property type="component" value="Unassembled WGS sequence"/>
</dbReference>
<comment type="cofactor">
    <cofactor evidence="1">
        <name>FAD</name>
        <dbReference type="ChEBI" id="CHEBI:57692"/>
    </cofactor>
</comment>
<dbReference type="GO" id="GO:0006879">
    <property type="term" value="P:intracellular iron ion homeostasis"/>
    <property type="evidence" value="ECO:0007669"/>
    <property type="project" value="TreeGrafter"/>
</dbReference>
<feature type="compositionally biased region" description="Basic and acidic residues" evidence="13">
    <location>
        <begin position="443"/>
        <end position="452"/>
    </location>
</feature>
<evidence type="ECO:0000256" key="8">
    <source>
        <dbReference type="ARBA" id="ARBA00022857"/>
    </source>
</evidence>
<protein>
    <recommendedName>
        <fullName evidence="5">L-ornithine N(5)-monooxygenase</fullName>
        <ecNumber evidence="4">1.14.13.196</ecNumber>
    </recommendedName>
    <alternativeName>
        <fullName evidence="10">L-ornithine N(5)-oxygenase</fullName>
    </alternativeName>
</protein>
<evidence type="ECO:0000256" key="9">
    <source>
        <dbReference type="ARBA" id="ARBA00023002"/>
    </source>
</evidence>
<dbReference type="AlphaFoldDB" id="A0AAN8I297"/>
<comment type="catalytic activity">
    <reaction evidence="11">
        <text>L-ornithine + NADPH + O2 = N(5)-hydroxy-L-ornithine + NADP(+) + H2O</text>
        <dbReference type="Rhea" id="RHEA:41508"/>
        <dbReference type="ChEBI" id="CHEBI:15377"/>
        <dbReference type="ChEBI" id="CHEBI:15379"/>
        <dbReference type="ChEBI" id="CHEBI:46911"/>
        <dbReference type="ChEBI" id="CHEBI:57783"/>
        <dbReference type="ChEBI" id="CHEBI:58349"/>
        <dbReference type="ChEBI" id="CHEBI:78275"/>
        <dbReference type="EC" id="1.14.13.196"/>
    </reaction>
</comment>
<evidence type="ECO:0000256" key="2">
    <source>
        <dbReference type="ARBA" id="ARBA00004924"/>
    </source>
</evidence>
<dbReference type="InterPro" id="IPR025700">
    <property type="entry name" value="Lys/Orn_oxygenase"/>
</dbReference>
<evidence type="ECO:0000256" key="6">
    <source>
        <dbReference type="ARBA" id="ARBA00022630"/>
    </source>
</evidence>
<dbReference type="EMBL" id="JAKLMC020000051">
    <property type="protein sequence ID" value="KAK5948229.1"/>
    <property type="molecule type" value="Genomic_DNA"/>
</dbReference>
<evidence type="ECO:0000256" key="5">
    <source>
        <dbReference type="ARBA" id="ARBA00018612"/>
    </source>
</evidence>
<dbReference type="Gene3D" id="3.50.50.60">
    <property type="entry name" value="FAD/NAD(P)-binding domain"/>
    <property type="match status" value="1"/>
</dbReference>
<dbReference type="SUPFAM" id="SSF51905">
    <property type="entry name" value="FAD/NAD(P)-binding domain"/>
    <property type="match status" value="2"/>
</dbReference>
<keyword evidence="15" id="KW-1185">Reference proteome</keyword>
<evidence type="ECO:0000256" key="12">
    <source>
        <dbReference type="ARBA" id="ARBA00049248"/>
    </source>
</evidence>
<evidence type="ECO:0000313" key="14">
    <source>
        <dbReference type="EMBL" id="KAK5948229.1"/>
    </source>
</evidence>
<comment type="similarity">
    <text evidence="3">Belongs to the lysine N(6)-hydroxylase/L-ornithine N(5)-oxygenase family.</text>
</comment>
<feature type="region of interest" description="Disordered" evidence="13">
    <location>
        <begin position="253"/>
        <end position="289"/>
    </location>
</feature>
<keyword evidence="9" id="KW-0560">Oxidoreductase</keyword>
<reference evidence="14 15" key="1">
    <citation type="submission" date="2022-12" db="EMBL/GenBank/DDBJ databases">
        <title>Genomic features and morphological characterization of a novel Knufia sp. strain isolated from spacecraft assembly facility.</title>
        <authorList>
            <person name="Teixeira M."/>
            <person name="Chander A.M."/>
            <person name="Stajich J.E."/>
            <person name="Venkateswaran K."/>
        </authorList>
    </citation>
    <scope>NUCLEOTIDE SEQUENCE [LARGE SCALE GENOMIC DNA]</scope>
    <source>
        <strain evidence="14 15">FJI-L2-BK-P2</strain>
    </source>
</reference>
<dbReference type="PANTHER" id="PTHR42802">
    <property type="entry name" value="MONOOXYGENASE"/>
    <property type="match status" value="1"/>
</dbReference>
<evidence type="ECO:0000256" key="11">
    <source>
        <dbReference type="ARBA" id="ARBA00047598"/>
    </source>
</evidence>
<proteinExistence type="inferred from homology"/>
<dbReference type="InterPro" id="IPR036188">
    <property type="entry name" value="FAD/NAD-bd_sf"/>
</dbReference>
<dbReference type="Pfam" id="PF13434">
    <property type="entry name" value="Lys_Orn_oxgnase"/>
    <property type="match status" value="1"/>
</dbReference>
<evidence type="ECO:0000256" key="4">
    <source>
        <dbReference type="ARBA" id="ARBA00012881"/>
    </source>
</evidence>
<dbReference type="EC" id="1.14.13.196" evidence="4"/>
<name>A0AAN8I297_9EURO</name>
<accession>A0AAN8I297</accession>
<feature type="compositionally biased region" description="Polar residues" evidence="13">
    <location>
        <begin position="453"/>
        <end position="462"/>
    </location>
</feature>
<evidence type="ECO:0000256" key="13">
    <source>
        <dbReference type="SAM" id="MobiDB-lite"/>
    </source>
</evidence>
<keyword evidence="7" id="KW-0274">FAD</keyword>
<comment type="caution">
    <text evidence="14">The sequence shown here is derived from an EMBL/GenBank/DDBJ whole genome shotgun (WGS) entry which is preliminary data.</text>
</comment>
<dbReference type="PANTHER" id="PTHR42802:SF1">
    <property type="entry name" value="L-ORNITHINE N(5)-MONOOXYGENASE"/>
    <property type="match status" value="1"/>
</dbReference>
<evidence type="ECO:0000313" key="15">
    <source>
        <dbReference type="Proteomes" id="UP001316803"/>
    </source>
</evidence>
<evidence type="ECO:0000256" key="7">
    <source>
        <dbReference type="ARBA" id="ARBA00022827"/>
    </source>
</evidence>
<keyword evidence="8" id="KW-0521">NADP</keyword>
<feature type="compositionally biased region" description="Polar residues" evidence="13">
    <location>
        <begin position="253"/>
        <end position="268"/>
    </location>
</feature>
<evidence type="ECO:0000256" key="10">
    <source>
        <dbReference type="ARBA" id="ARBA00030351"/>
    </source>
</evidence>
<gene>
    <name evidence="14" type="ORF">OHC33_010777</name>
</gene>
<feature type="region of interest" description="Disordered" evidence="13">
    <location>
        <begin position="443"/>
        <end position="462"/>
    </location>
</feature>
<evidence type="ECO:0000256" key="1">
    <source>
        <dbReference type="ARBA" id="ARBA00001974"/>
    </source>
</evidence>